<dbReference type="PANTHER" id="PTHR24033:SF151">
    <property type="entry name" value="NOTCH 2"/>
    <property type="match status" value="1"/>
</dbReference>
<dbReference type="InterPro" id="IPR002049">
    <property type="entry name" value="LE_dom"/>
</dbReference>
<evidence type="ECO:0000256" key="1">
    <source>
        <dbReference type="PROSITE-ProRule" id="PRU00076"/>
    </source>
</evidence>
<dbReference type="Gene3D" id="2.160.20.10">
    <property type="entry name" value="Single-stranded right-handed beta-helix, Pectin lyase-like"/>
    <property type="match status" value="1"/>
</dbReference>
<feature type="disulfide bond" evidence="1">
    <location>
        <begin position="1153"/>
        <end position="1162"/>
    </location>
</feature>
<dbReference type="Pfam" id="PF25024">
    <property type="entry name" value="EGF_TEN"/>
    <property type="match status" value="1"/>
</dbReference>
<feature type="disulfide bond" evidence="1">
    <location>
        <begin position="1301"/>
        <end position="1310"/>
    </location>
</feature>
<keyword evidence="1" id="KW-1015">Disulfide bond</keyword>
<dbReference type="PANTHER" id="PTHR24033">
    <property type="entry name" value="EGF-LIKE DOMAIN-CONTAINING PROTEIN"/>
    <property type="match status" value="1"/>
</dbReference>
<dbReference type="Gene3D" id="2.10.25.10">
    <property type="entry name" value="Laminin"/>
    <property type="match status" value="2"/>
</dbReference>
<dbReference type="CDD" id="cd00055">
    <property type="entry name" value="EGF_Lam"/>
    <property type="match status" value="1"/>
</dbReference>
<reference evidence="4" key="1">
    <citation type="submission" date="2022-11" db="UniProtKB">
        <authorList>
            <consortium name="WormBaseParasite"/>
        </authorList>
    </citation>
    <scope>IDENTIFICATION</scope>
</reference>
<dbReference type="SUPFAM" id="SSF51126">
    <property type="entry name" value="Pectin lyase-like"/>
    <property type="match status" value="2"/>
</dbReference>
<comment type="caution">
    <text evidence="1">Lacks conserved residue(s) required for the propagation of feature annotation.</text>
</comment>
<dbReference type="Proteomes" id="UP000887565">
    <property type="component" value="Unplaced"/>
</dbReference>
<dbReference type="PROSITE" id="PS00022">
    <property type="entry name" value="EGF_1"/>
    <property type="match status" value="5"/>
</dbReference>
<feature type="domain" description="EGF-like" evidence="2">
    <location>
        <begin position="1129"/>
        <end position="1163"/>
    </location>
</feature>
<dbReference type="WBParaSite" id="nRc.2.0.1.t44504-RA">
    <property type="protein sequence ID" value="nRc.2.0.1.t44504-RA"/>
    <property type="gene ID" value="nRc.2.0.1.g44504"/>
</dbReference>
<organism evidence="3 4">
    <name type="scientific">Romanomermis culicivorax</name>
    <name type="common">Nematode worm</name>
    <dbReference type="NCBI Taxonomy" id="13658"/>
    <lineage>
        <taxon>Eukaryota</taxon>
        <taxon>Metazoa</taxon>
        <taxon>Ecdysozoa</taxon>
        <taxon>Nematoda</taxon>
        <taxon>Enoplea</taxon>
        <taxon>Dorylaimia</taxon>
        <taxon>Mermithida</taxon>
        <taxon>Mermithoidea</taxon>
        <taxon>Mermithidae</taxon>
        <taxon>Romanomermis</taxon>
    </lineage>
</organism>
<sequence length="2016" mass="226198">MIIRAEVKLENVAQRGETVLTINVLQWLSGNHLEENDVQYVILPEPKCLTGIRIDEHQALRIRSMDYQSTNRYDQWSNIDFTIGKESITFQNYINTASLRIIRNPETDPKNKPELLDRLIYCPADHQYQNESKKRKMFNQSVLERMIGASRYKRQSQGLASKLIKTTRLALADSPYEVNSLVIVPENVDLVIEQGVTLYFEPGTGFLVRGHLIADGTFNRVIKMLPKDANSTWNGLVVETTKSFSGQNSRTVLKSLVINNAYIGLLIRGYDFPFIEDLTVAASTRDGLVVDSDFILNVTIRKCRLINNKGYGIRIKTGESTISVSINEILIAGSELTGFLLESSTTSKNLVKMIDIRNAAFFNNGWNGLDVQANYEKFQIDRTISASNGKYAIFFKTADEETLIRRSSVQISRLNVTGHWYNAALVVESSLSTFSIGRSNFWENYNGCMKFVGCMKLISIFENQYSRNRNGIISINSTCPNSSISIIRNNYTLNLLNNRILNQSIVAIHNNLAPNIITLSSSKMNLTKNMLDNPISVCEIRILNSTMVPMENFADNIWADVNAILPGKKICLSSIKDVQNDEDNVGITGVLDVATFTSMDSKAEGMVPESLRQNMIESMTNRSMVFRARNESYKIETSLFIRNGSTMIVEPGTTLEIWPNQGIYVFGRLIANGTPNEPIIFRSRSLETWSGIYLDNDDLSSNYFQIEKLSAVSATENSSVLKYCILDRSNQGLILRSNNVILSNCVISRPKFAGVTLVIDNNSNNFESKNKKFSVQNHFVSFNFDSTKIMESQGSGLKIINSKYPIEIRSLIAEKVSGNCIDLENDPKFDIRILNSSFSDCQRYAVSIERLIGGSNQTLMLSENLIANQRGLGGVYVSGIDYGTVIVENNTFRNSLVPNLIIILKCNPWTEYVPKFDLIGNKFNLNEDLSADVRLIDCVEANITRNWFNDNNNYRHKGAFRLEIEPSPVIVNQSSGDKFNIDFRRNTFTANKGDFSVYFLTDNMNRFRSNVQFNYFRTNENRRSSLILGSPLFFVHENQFLDEKYGHKLEVEFSDDGRYLDASNNYWSTDNETEISESILDGRKIQGRGKVTFKPFLNVGNETEFMIDVPVDYNIGKNSSSVETSTLPNTPDCSSLKFCHYNGLCISNNICLCSTGYTGLDCRFFTCSTLNNCNGNGRCTGPNLCSCYEGWFGRRCDSANCSSLHECHGHGTCVSYNECECFHDYMGVDCNQTVNESTLISSSTSVLVTQSTDSQLWSFSTTLSVLENVDQNMSFQVTTAPAYCSFCNYRGRCLNEQLCLCAAGWYGRRCELANCSQVSNCSGRGLCAGPNVCQCFIGYVGEDCSTCSNGHCAKVACDKPCLHGMCDYANGTCLCKNGWTGDECGLCENGADPHTNCRKNETQITYIFTKNLDIENTILYVHGQDLPNNSVCKLDSGIMNSVWISPEYMILSHAKPICNSGTCSEDHGSCVENLCFCDAGWKNRCEEKIVTPEMEVLSLSNISSWQEGRPLDIDFHIQNKSLKAHWQSVKIPNGATIDPETGIFHWPKPIGSNYPINITVSATTALGTSNGSYSINIRPSYTPILDQVLITSDNLLSFNGTINFDMNSSSLSKAIVDVLSYYESEDGRIVTMKIPTIADDQDQFYGEFLLDDDLLGKNLKIVACHPADCDSIVENGVDILGLKYITYDVQGLRIDPKFTSLSYDFETGQTDFQLMVENFYLYKISNIQLLARHFPTFIDWKSNATNFDLEPMEKQLIYVHIENLSSFEGFLRFEIDSPETASKYTIVELNPTISNRTRLNINGQIDTNYQFNGNNHGVITRIRAPCRGPSIADCNISIDIPPTSGLFQISRIANQRNVTGDSWFLIGYKNVSSEIIGAANESQIRLLSNGLLTQSLKFSFTPATSPTKINFKVFGEMIDSVDNQLHKIVLSLVDIQLTMFNETQHLTTDDYGMATALISNCCYGVQLRKEGYETYSTNLVIPILLNFEFFMKLLRPTSRFVVEAVYDDPVHCTCES</sequence>
<dbReference type="InterPro" id="IPR012334">
    <property type="entry name" value="Pectin_lyas_fold"/>
</dbReference>
<feature type="disulfide bond" evidence="1">
    <location>
        <begin position="1375"/>
        <end position="1384"/>
    </location>
</feature>
<protein>
    <submittedName>
        <fullName evidence="4">EGF-like domain-containing protein</fullName>
    </submittedName>
</protein>
<keyword evidence="3" id="KW-1185">Reference proteome</keyword>
<accession>A0A915L411</accession>
<feature type="domain" description="EGF-like" evidence="2">
    <location>
        <begin position="1280"/>
        <end position="1311"/>
    </location>
</feature>
<dbReference type="PROSITE" id="PS01186">
    <property type="entry name" value="EGF_2"/>
    <property type="match status" value="2"/>
</dbReference>
<feature type="disulfide bond" evidence="1">
    <location>
        <begin position="1221"/>
        <end position="1230"/>
    </location>
</feature>
<keyword evidence="1" id="KW-0245">EGF-like domain</keyword>
<dbReference type="InterPro" id="IPR000742">
    <property type="entry name" value="EGF"/>
</dbReference>
<dbReference type="PROSITE" id="PS50026">
    <property type="entry name" value="EGF_3"/>
    <property type="match status" value="4"/>
</dbReference>
<dbReference type="InterPro" id="IPR011050">
    <property type="entry name" value="Pectin_lyase_fold/virulence"/>
</dbReference>
<feature type="domain" description="EGF-like" evidence="2">
    <location>
        <begin position="1353"/>
        <end position="1385"/>
    </location>
</feature>
<name>A0A915L411_ROMCU</name>
<evidence type="ECO:0000259" key="2">
    <source>
        <dbReference type="PROSITE" id="PS50026"/>
    </source>
</evidence>
<dbReference type="InterPro" id="IPR006626">
    <property type="entry name" value="PbH1"/>
</dbReference>
<dbReference type="InterPro" id="IPR051830">
    <property type="entry name" value="NOTCH_homolog"/>
</dbReference>
<feature type="domain" description="EGF-like" evidence="2">
    <location>
        <begin position="1197"/>
        <end position="1231"/>
    </location>
</feature>
<evidence type="ECO:0000313" key="3">
    <source>
        <dbReference type="Proteomes" id="UP000887565"/>
    </source>
</evidence>
<dbReference type="SMART" id="SM00710">
    <property type="entry name" value="PbH1"/>
    <property type="match status" value="7"/>
</dbReference>
<proteinExistence type="predicted"/>
<dbReference type="CDD" id="cd00054">
    <property type="entry name" value="EGF_CA"/>
    <property type="match status" value="2"/>
</dbReference>
<evidence type="ECO:0000313" key="4">
    <source>
        <dbReference type="WBParaSite" id="nRc.2.0.1.t44504-RA"/>
    </source>
</evidence>
<dbReference type="SMART" id="SM00181">
    <property type="entry name" value="EGF"/>
    <property type="match status" value="7"/>
</dbReference>